<feature type="compositionally biased region" description="Polar residues" evidence="1">
    <location>
        <begin position="266"/>
        <end position="275"/>
    </location>
</feature>
<feature type="compositionally biased region" description="Pro residues" evidence="1">
    <location>
        <begin position="10"/>
        <end position="20"/>
    </location>
</feature>
<dbReference type="AlphaFoldDB" id="A0AAQ3U1N9"/>
<dbReference type="EMBL" id="CP144751">
    <property type="protein sequence ID" value="WVZ83723.1"/>
    <property type="molecule type" value="Genomic_DNA"/>
</dbReference>
<reference evidence="2 3" key="1">
    <citation type="submission" date="2024-02" db="EMBL/GenBank/DDBJ databases">
        <title>High-quality chromosome-scale genome assembly of Pensacola bahiagrass (Paspalum notatum Flugge var. saurae).</title>
        <authorList>
            <person name="Vega J.M."/>
            <person name="Podio M."/>
            <person name="Orjuela J."/>
            <person name="Siena L.A."/>
            <person name="Pessino S.C."/>
            <person name="Combes M.C."/>
            <person name="Mariac C."/>
            <person name="Albertini E."/>
            <person name="Pupilli F."/>
            <person name="Ortiz J.P.A."/>
            <person name="Leblanc O."/>
        </authorList>
    </citation>
    <scope>NUCLEOTIDE SEQUENCE [LARGE SCALE GENOMIC DNA]</scope>
    <source>
        <strain evidence="2">R1</strain>
        <tissue evidence="2">Leaf</tissue>
    </source>
</reference>
<feature type="compositionally biased region" description="Pro residues" evidence="1">
    <location>
        <begin position="44"/>
        <end position="56"/>
    </location>
</feature>
<feature type="compositionally biased region" description="Low complexity" evidence="1">
    <location>
        <begin position="256"/>
        <end position="265"/>
    </location>
</feature>
<dbReference type="Proteomes" id="UP001341281">
    <property type="component" value="Chromosome 07"/>
</dbReference>
<protein>
    <submittedName>
        <fullName evidence="2">Uncharacterized protein</fullName>
    </submittedName>
</protein>
<proteinExistence type="predicted"/>
<feature type="region of interest" description="Disordered" evidence="1">
    <location>
        <begin position="1"/>
        <end position="279"/>
    </location>
</feature>
<evidence type="ECO:0000313" key="3">
    <source>
        <dbReference type="Proteomes" id="UP001341281"/>
    </source>
</evidence>
<evidence type="ECO:0000313" key="2">
    <source>
        <dbReference type="EMBL" id="WVZ83723.1"/>
    </source>
</evidence>
<keyword evidence="3" id="KW-1185">Reference proteome</keyword>
<name>A0AAQ3U1N9_PASNO</name>
<organism evidence="2 3">
    <name type="scientific">Paspalum notatum var. saurae</name>
    <dbReference type="NCBI Taxonomy" id="547442"/>
    <lineage>
        <taxon>Eukaryota</taxon>
        <taxon>Viridiplantae</taxon>
        <taxon>Streptophyta</taxon>
        <taxon>Embryophyta</taxon>
        <taxon>Tracheophyta</taxon>
        <taxon>Spermatophyta</taxon>
        <taxon>Magnoliopsida</taxon>
        <taxon>Liliopsida</taxon>
        <taxon>Poales</taxon>
        <taxon>Poaceae</taxon>
        <taxon>PACMAD clade</taxon>
        <taxon>Panicoideae</taxon>
        <taxon>Andropogonodae</taxon>
        <taxon>Paspaleae</taxon>
        <taxon>Paspalinae</taxon>
        <taxon>Paspalum</taxon>
    </lineage>
</organism>
<evidence type="ECO:0000256" key="1">
    <source>
        <dbReference type="SAM" id="MobiDB-lite"/>
    </source>
</evidence>
<feature type="compositionally biased region" description="Low complexity" evidence="1">
    <location>
        <begin position="84"/>
        <end position="93"/>
    </location>
</feature>
<accession>A0AAQ3U1N9</accession>
<gene>
    <name evidence="2" type="ORF">U9M48_030843</name>
</gene>
<sequence length="299" mass="31873">MADPAIRPSRAPPSLSPLPSPFQRKEHPAPHSLTPIPSQLALPLPSPCAAPWPPWPELGVSSRPRRSTASLRPRPSPTHPPRSRAPATPSLAAIPPLRSVDRATAPPNRRSVHHPRRSSSPPPPTPSGVSPRQGTPLPAPRRPRASDVRDNAAAQPLPHRPEPRRRAMPSRCAVRFAASAPPVCASPHDETYGEEFPVGGNTSRCLVGSKSGLTATGAAPPSSLPARGSPPAEDHVNEEQTQELPVIEEPNDQEPEGQPQEEYPQATSDLTTEEANPSEEGMEFLFCACVGGGACYHQE</sequence>